<evidence type="ECO:0008006" key="4">
    <source>
        <dbReference type="Google" id="ProtNLM"/>
    </source>
</evidence>
<evidence type="ECO:0000313" key="3">
    <source>
        <dbReference type="Proteomes" id="UP001350748"/>
    </source>
</evidence>
<accession>A0ABU7XL44</accession>
<organism evidence="2 3">
    <name type="scientific">Methylocystis borbori</name>
    <dbReference type="NCBI Taxonomy" id="3118750"/>
    <lineage>
        <taxon>Bacteria</taxon>
        <taxon>Pseudomonadati</taxon>
        <taxon>Pseudomonadota</taxon>
        <taxon>Alphaproteobacteria</taxon>
        <taxon>Hyphomicrobiales</taxon>
        <taxon>Methylocystaceae</taxon>
        <taxon>Methylocystis</taxon>
    </lineage>
</organism>
<evidence type="ECO:0000313" key="2">
    <source>
        <dbReference type="EMBL" id="MEF3368104.1"/>
    </source>
</evidence>
<sequence length="278" mass="30018">MKIFRILLGCLFWADLAHAEIIKIESSSVPAAHGMYVKSPSEIWLADTYNKRNAGSQVYDYSGNVVKGAAHGDGVAGIAKHPRQDLYAFCDVMGSQVYWLNSNGDKIRVLAIPNPWNARWTPSGDAMFVVTYGGSVLRISGEGRSDEIIHGLDTPFDIAPIGETSLWVSEQGKAGKGRVCFYDKAASSEAYEKIICNQGVDLDNPEGLWPLSDGSVLAVDTDSGALVKIGKNGSTIVLAKDLGLPILVQLMEEGQWVVFTNRSNIGPALIFGRSKALL</sequence>
<feature type="chain" id="PRO_5046866963" description="SMP-30/Gluconolactonase/LRE-like region domain-containing protein" evidence="1">
    <location>
        <begin position="20"/>
        <end position="278"/>
    </location>
</feature>
<comment type="caution">
    <text evidence="2">The sequence shown here is derived from an EMBL/GenBank/DDBJ whole genome shotgun (WGS) entry which is preliminary data.</text>
</comment>
<name>A0ABU7XL44_9HYPH</name>
<keyword evidence="1" id="KW-0732">Signal</keyword>
<dbReference type="SUPFAM" id="SSF101898">
    <property type="entry name" value="NHL repeat"/>
    <property type="match status" value="1"/>
</dbReference>
<reference evidence="2 3" key="1">
    <citation type="submission" date="2024-02" db="EMBL/GenBank/DDBJ databases">
        <authorList>
            <person name="Grouzdev D."/>
        </authorList>
    </citation>
    <scope>NUCLEOTIDE SEQUENCE [LARGE SCALE GENOMIC DNA]</scope>
    <source>
        <strain evidence="2 3">9N</strain>
    </source>
</reference>
<gene>
    <name evidence="2" type="ORF">V3H18_16335</name>
</gene>
<protein>
    <recommendedName>
        <fullName evidence="4">SMP-30/Gluconolactonase/LRE-like region domain-containing protein</fullName>
    </recommendedName>
</protein>
<dbReference type="EMBL" id="JAZHYN010000083">
    <property type="protein sequence ID" value="MEF3368104.1"/>
    <property type="molecule type" value="Genomic_DNA"/>
</dbReference>
<dbReference type="Proteomes" id="UP001350748">
    <property type="component" value="Unassembled WGS sequence"/>
</dbReference>
<dbReference type="InterPro" id="IPR011042">
    <property type="entry name" value="6-blade_b-propeller_TolB-like"/>
</dbReference>
<feature type="signal peptide" evidence="1">
    <location>
        <begin position="1"/>
        <end position="19"/>
    </location>
</feature>
<dbReference type="RefSeq" id="WP_332083145.1">
    <property type="nucleotide sequence ID" value="NZ_JAZHYN010000083.1"/>
</dbReference>
<evidence type="ECO:0000256" key="1">
    <source>
        <dbReference type="SAM" id="SignalP"/>
    </source>
</evidence>
<keyword evidence="3" id="KW-1185">Reference proteome</keyword>
<proteinExistence type="predicted"/>
<dbReference type="Gene3D" id="2.120.10.30">
    <property type="entry name" value="TolB, C-terminal domain"/>
    <property type="match status" value="1"/>
</dbReference>